<feature type="domain" description="Peptidase S1" evidence="6">
    <location>
        <begin position="29"/>
        <end position="269"/>
    </location>
</feature>
<dbReference type="EMBL" id="UYRR01035576">
    <property type="protein sequence ID" value="VDK64961.1"/>
    <property type="molecule type" value="Genomic_DNA"/>
</dbReference>
<dbReference type="Pfam" id="PF00089">
    <property type="entry name" value="Trypsin"/>
    <property type="match status" value="1"/>
</dbReference>
<evidence type="ECO:0000256" key="5">
    <source>
        <dbReference type="RuleBase" id="RU363034"/>
    </source>
</evidence>
<name>A0A0M3KDN3_ANISI</name>
<reference evidence="7 8" key="2">
    <citation type="submission" date="2018-11" db="EMBL/GenBank/DDBJ databases">
        <authorList>
            <consortium name="Pathogen Informatics"/>
        </authorList>
    </citation>
    <scope>NUCLEOTIDE SEQUENCE [LARGE SCALE GENOMIC DNA]</scope>
</reference>
<evidence type="ECO:0000256" key="2">
    <source>
        <dbReference type="ARBA" id="ARBA00022801"/>
    </source>
</evidence>
<reference evidence="9" key="1">
    <citation type="submission" date="2017-02" db="UniProtKB">
        <authorList>
            <consortium name="WormBaseParasite"/>
        </authorList>
    </citation>
    <scope>IDENTIFICATION</scope>
</reference>
<evidence type="ECO:0000256" key="4">
    <source>
        <dbReference type="ARBA" id="ARBA00023157"/>
    </source>
</evidence>
<dbReference type="AlphaFoldDB" id="A0A0M3KDN3"/>
<dbReference type="Gene3D" id="2.40.10.10">
    <property type="entry name" value="Trypsin-like serine proteases"/>
    <property type="match status" value="1"/>
</dbReference>
<dbReference type="InterPro" id="IPR043504">
    <property type="entry name" value="Peptidase_S1_PA_chymotrypsin"/>
</dbReference>
<dbReference type="PROSITE" id="PS00135">
    <property type="entry name" value="TRYPSIN_SER"/>
    <property type="match status" value="1"/>
</dbReference>
<dbReference type="SUPFAM" id="SSF50494">
    <property type="entry name" value="Trypsin-like serine proteases"/>
    <property type="match status" value="1"/>
</dbReference>
<dbReference type="WBParaSite" id="ASIM_0001908601-mRNA-1">
    <property type="protein sequence ID" value="ASIM_0001908601-mRNA-1"/>
    <property type="gene ID" value="ASIM_0001908601"/>
</dbReference>
<dbReference type="PROSITE" id="PS50240">
    <property type="entry name" value="TRYPSIN_DOM"/>
    <property type="match status" value="1"/>
</dbReference>
<keyword evidence="4" id="KW-1015">Disulfide bond</keyword>
<dbReference type="GO" id="GO:0004252">
    <property type="term" value="F:serine-type endopeptidase activity"/>
    <property type="evidence" value="ECO:0007669"/>
    <property type="project" value="InterPro"/>
</dbReference>
<accession>A0A0M3KDN3</accession>
<dbReference type="InterPro" id="IPR009003">
    <property type="entry name" value="Peptidase_S1_PA"/>
</dbReference>
<evidence type="ECO:0000313" key="8">
    <source>
        <dbReference type="Proteomes" id="UP000267096"/>
    </source>
</evidence>
<organism evidence="9">
    <name type="scientific">Anisakis simplex</name>
    <name type="common">Herring worm</name>
    <dbReference type="NCBI Taxonomy" id="6269"/>
    <lineage>
        <taxon>Eukaryota</taxon>
        <taxon>Metazoa</taxon>
        <taxon>Ecdysozoa</taxon>
        <taxon>Nematoda</taxon>
        <taxon>Chromadorea</taxon>
        <taxon>Rhabditida</taxon>
        <taxon>Spirurina</taxon>
        <taxon>Ascaridomorpha</taxon>
        <taxon>Ascaridoidea</taxon>
        <taxon>Anisakidae</taxon>
        <taxon>Anisakis</taxon>
        <taxon>Anisakis simplex complex</taxon>
    </lineage>
</organism>
<protein>
    <submittedName>
        <fullName evidence="9">Peptidase S1 domain-containing protein</fullName>
    </submittedName>
</protein>
<evidence type="ECO:0000313" key="7">
    <source>
        <dbReference type="EMBL" id="VDK64961.1"/>
    </source>
</evidence>
<dbReference type="InterPro" id="IPR018114">
    <property type="entry name" value="TRYPSIN_HIS"/>
</dbReference>
<keyword evidence="1 5" id="KW-0645">Protease</keyword>
<dbReference type="PANTHER" id="PTHR24276">
    <property type="entry name" value="POLYSERASE-RELATED"/>
    <property type="match status" value="1"/>
</dbReference>
<gene>
    <name evidence="7" type="ORF">ASIM_LOCUS18481</name>
</gene>
<keyword evidence="8" id="KW-1185">Reference proteome</keyword>
<evidence type="ECO:0000256" key="1">
    <source>
        <dbReference type="ARBA" id="ARBA00022670"/>
    </source>
</evidence>
<dbReference type="GO" id="GO:0006508">
    <property type="term" value="P:proteolysis"/>
    <property type="evidence" value="ECO:0007669"/>
    <property type="project" value="UniProtKB-KW"/>
</dbReference>
<dbReference type="PROSITE" id="PS00134">
    <property type="entry name" value="TRYPSIN_HIS"/>
    <property type="match status" value="1"/>
</dbReference>
<dbReference type="SMART" id="SM00020">
    <property type="entry name" value="Tryp_SPc"/>
    <property type="match status" value="1"/>
</dbReference>
<dbReference type="InterPro" id="IPR050430">
    <property type="entry name" value="Peptidase_S1"/>
</dbReference>
<evidence type="ECO:0000259" key="6">
    <source>
        <dbReference type="PROSITE" id="PS50240"/>
    </source>
</evidence>
<dbReference type="InterPro" id="IPR033116">
    <property type="entry name" value="TRYPSIN_SER"/>
</dbReference>
<proteinExistence type="predicted"/>
<dbReference type="PANTHER" id="PTHR24276:SF98">
    <property type="entry name" value="FI18310P1-RELATED"/>
    <property type="match status" value="1"/>
</dbReference>
<dbReference type="InterPro" id="IPR001254">
    <property type="entry name" value="Trypsin_dom"/>
</dbReference>
<dbReference type="OrthoDB" id="60866at2759"/>
<evidence type="ECO:0000313" key="9">
    <source>
        <dbReference type="WBParaSite" id="ASIM_0001908601-mRNA-1"/>
    </source>
</evidence>
<sequence length="269" mass="29955">MFKDRMRILTRVIIILVIKWVDVKAELRIAYGDAADPEKYPYIVHITSFSLTAGGFVCTGIRISRSVVLTAGHCLSNGKDRLYTVSFDKMRGATTDHYKSVFADERMFFKDTDSEGTSDECEVVYTDVGLLILKGIIPMKGSDNTRIYSLAKLPIADVDAEKWEPEIGENLKDCRVIGYGSTERDAHHRDLHELKNVKFSECGTALCVPLTSMGRGDSGGPLICASKTGDYNVIGISSYSRGLCKGTKSPRCFDDVRLFHFFVSMSLFE</sequence>
<keyword evidence="2 5" id="KW-0378">Hydrolase</keyword>
<keyword evidence="3 5" id="KW-0720">Serine protease</keyword>
<evidence type="ECO:0000256" key="3">
    <source>
        <dbReference type="ARBA" id="ARBA00022825"/>
    </source>
</evidence>
<dbReference type="Proteomes" id="UP000267096">
    <property type="component" value="Unassembled WGS sequence"/>
</dbReference>